<feature type="region of interest" description="Disordered" evidence="6">
    <location>
        <begin position="724"/>
        <end position="754"/>
    </location>
</feature>
<proteinExistence type="predicted"/>
<evidence type="ECO:0000256" key="1">
    <source>
        <dbReference type="ARBA" id="ARBA00014901"/>
    </source>
</evidence>
<dbReference type="InterPro" id="IPR011047">
    <property type="entry name" value="Quinoprotein_ADH-like_sf"/>
</dbReference>
<dbReference type="InterPro" id="IPR019775">
    <property type="entry name" value="WD40_repeat_CS"/>
</dbReference>
<dbReference type="PROSITE" id="PS50082">
    <property type="entry name" value="WD_REPEATS_2"/>
    <property type="match status" value="5"/>
</dbReference>
<dbReference type="PROSITE" id="PS00678">
    <property type="entry name" value="WD_REPEATS_1"/>
    <property type="match status" value="2"/>
</dbReference>
<keyword evidence="4" id="KW-0106">Calcium</keyword>
<dbReference type="InterPro" id="IPR036322">
    <property type="entry name" value="WD40_repeat_dom_sf"/>
</dbReference>
<dbReference type="EMBL" id="JARBDR010000214">
    <property type="protein sequence ID" value="KAJ8319037.1"/>
    <property type="molecule type" value="Genomic_DNA"/>
</dbReference>
<keyword evidence="3" id="KW-0677">Repeat</keyword>
<feature type="repeat" description="WD" evidence="5">
    <location>
        <begin position="924"/>
        <end position="958"/>
    </location>
</feature>
<gene>
    <name evidence="8" type="ORF">KUTeg_004128</name>
</gene>
<dbReference type="InterPro" id="IPR051242">
    <property type="entry name" value="WD-EF-hand_domain"/>
</dbReference>
<dbReference type="SMART" id="SM00320">
    <property type="entry name" value="WD40"/>
    <property type="match status" value="10"/>
</dbReference>
<dbReference type="Pfam" id="PF13499">
    <property type="entry name" value="EF-hand_7"/>
    <property type="match status" value="1"/>
</dbReference>
<evidence type="ECO:0000256" key="2">
    <source>
        <dbReference type="ARBA" id="ARBA00022574"/>
    </source>
</evidence>
<dbReference type="Gene3D" id="2.130.10.10">
    <property type="entry name" value="YVTN repeat-like/Quinoprotein amine dehydrogenase"/>
    <property type="match status" value="4"/>
</dbReference>
<comment type="caution">
    <text evidence="8">The sequence shown here is derived from an EMBL/GenBank/DDBJ whole genome shotgun (WGS) entry which is preliminary data.</text>
</comment>
<evidence type="ECO:0000256" key="3">
    <source>
        <dbReference type="ARBA" id="ARBA00022737"/>
    </source>
</evidence>
<feature type="compositionally biased region" description="Low complexity" evidence="6">
    <location>
        <begin position="1216"/>
        <end position="1232"/>
    </location>
</feature>
<dbReference type="InterPro" id="IPR015943">
    <property type="entry name" value="WD40/YVTN_repeat-like_dom_sf"/>
</dbReference>
<dbReference type="PROSITE" id="PS50294">
    <property type="entry name" value="WD_REPEATS_REGION"/>
    <property type="match status" value="2"/>
</dbReference>
<feature type="domain" description="EF-hand" evidence="7">
    <location>
        <begin position="56"/>
        <end position="91"/>
    </location>
</feature>
<dbReference type="InterPro" id="IPR011992">
    <property type="entry name" value="EF-hand-dom_pair"/>
</dbReference>
<feature type="compositionally biased region" description="Low complexity" evidence="6">
    <location>
        <begin position="733"/>
        <end position="751"/>
    </location>
</feature>
<dbReference type="Gene3D" id="1.10.238.10">
    <property type="entry name" value="EF-hand"/>
    <property type="match status" value="1"/>
</dbReference>
<dbReference type="PROSITE" id="PS50222">
    <property type="entry name" value="EF_HAND_2"/>
    <property type="match status" value="1"/>
</dbReference>
<dbReference type="InterPro" id="IPR001680">
    <property type="entry name" value="WD40_rpt"/>
</dbReference>
<evidence type="ECO:0000256" key="6">
    <source>
        <dbReference type="SAM" id="MobiDB-lite"/>
    </source>
</evidence>
<dbReference type="PROSITE" id="PS00018">
    <property type="entry name" value="EF_HAND_1"/>
    <property type="match status" value="1"/>
</dbReference>
<keyword evidence="2 5" id="KW-0853">WD repeat</keyword>
<dbReference type="Proteomes" id="UP001217089">
    <property type="component" value="Unassembled WGS sequence"/>
</dbReference>
<feature type="repeat" description="WD" evidence="5">
    <location>
        <begin position="528"/>
        <end position="562"/>
    </location>
</feature>
<accession>A0ABQ9FQW8</accession>
<dbReference type="Pfam" id="PF00400">
    <property type="entry name" value="WD40"/>
    <property type="match status" value="4"/>
</dbReference>
<sequence length="1232" mass="139911">MSIRPVVTVPNPDQVAADVKYARLHEIFQSSEEDGEPGLSISEFKRAMRKTVGHNLTDDQIEVLFMKVDANCDGVVDWEEYVTYNLLEYQERTIMYEMLKDKPFPPEIREIGSRHRDMIVRVAFFPAIQKRIHSGTIDYASGKYVTLSKEGVVSFWSLKMKHLKSYTTHTHTDRATQPWLIDLVCMYNVNMLAVTSTDREIIIFDLQANKFQKRYFLTGIENCITTMNYWASLRDLNRAILIWGDTGGNIYVIVFESCLRGGPFGTPSGKATFKRVSLPEVLRHFTLGVKGYKLANIHDDWVSQVAYIPQLHCFLSCCQSSKTSMYFGDIEKKKTSTYFSVNKGILAFDYCPENNIIVTGGMDYLVRVWNPYVNNKAIVVLMGHSKPVTHMVINVKKNQVVSIDKGRTIRVFDLKDQTCVQQISGRVVKLGPFPLSSIYFNPKLQSLILATNQIAVLERNIEEEKNIEVISHNKPIFAALYNKTFGSVVSACNDSVVSVWDLGTGEKVIQFVNAHKKVERGVEIPIEITAMTFDPPGRRLLTGARDGSVKVWNFNNGACLQQFRTPEGLDITGIVSTQHRIYVTGWCQTVHIYIDGAGEEHLKTWRTRHKDDILCMSYLSPNIIATGSYDGDVIVWSRDTGQVYCTLNAFVTKNPIAENKQKKGSLQESETDQDDDEPLSSNRSTGIWKEKISKKASGAMHLISKFRERASLVGRERRMSRVVNKDDILSLRSPSPHMSDESSSSQSRLSSQAQDREEYDKFCKTYEAGIEKILFLEKRDTLNKNTAMLLTSGAEGWIRAWSIHHLGGLLGQFNGSHRVGESVYAMATDGNNEYLFTGDTMGVVKVWDITEYCTRHKYTAKDRESRWKLLYKTFTYLRVLYSEDDVPKSLTSRSLKPENIGKRPPPLSSEPRVTLKYPLLVNSYRAHTKSITNIEFVDDRKVIITTSTDCSIRVWTLNGLFIGSFGETWGPLPKSPAIVHSFRIRIPQDLRRIGSAKSLKVLNHGRHPLWRYAYDTIKTRGLDKAQAHFDQQQKQQTTKKVEKISEDYQIEAELESSKVLGKSYKRKVRHKMPPIIPKFIETAGSVSKEIFSLIMIAVYHSLPFTELEHVDSINAPEVDDVKRRYYGSHLRDKFKGQARRKEKAPAILALFNVLTQAKPTSPGKIIKKDRMKKIYNKMQEHQLGGVDMVVHSDMGNPSNIHRTEGHEGVWEDDHVVPSGSGTVSSSGSFVKH</sequence>
<evidence type="ECO:0000259" key="7">
    <source>
        <dbReference type="PROSITE" id="PS50222"/>
    </source>
</evidence>
<reference evidence="8 9" key="1">
    <citation type="submission" date="2022-12" db="EMBL/GenBank/DDBJ databases">
        <title>Chromosome-level genome of Tegillarca granosa.</title>
        <authorList>
            <person name="Kim J."/>
        </authorList>
    </citation>
    <scope>NUCLEOTIDE SEQUENCE [LARGE SCALE GENOMIC DNA]</scope>
    <source>
        <strain evidence="8">Teg-2019</strain>
        <tissue evidence="8">Adductor muscle</tissue>
    </source>
</reference>
<evidence type="ECO:0000256" key="4">
    <source>
        <dbReference type="ARBA" id="ARBA00022837"/>
    </source>
</evidence>
<protein>
    <recommendedName>
        <fullName evidence="1">WD repeat-containing protein on Y chromosome</fullName>
    </recommendedName>
</protein>
<dbReference type="InterPro" id="IPR002048">
    <property type="entry name" value="EF_hand_dom"/>
</dbReference>
<dbReference type="PANTHER" id="PTHR44324">
    <property type="entry name" value="WD40 REPEAT DOMAIN 95"/>
    <property type="match status" value="1"/>
</dbReference>
<evidence type="ECO:0000313" key="9">
    <source>
        <dbReference type="Proteomes" id="UP001217089"/>
    </source>
</evidence>
<evidence type="ECO:0000313" key="8">
    <source>
        <dbReference type="EMBL" id="KAJ8319037.1"/>
    </source>
</evidence>
<keyword evidence="9" id="KW-1185">Reference proteome</keyword>
<feature type="repeat" description="WD" evidence="5">
    <location>
        <begin position="469"/>
        <end position="510"/>
    </location>
</feature>
<feature type="compositionally biased region" description="Acidic residues" evidence="6">
    <location>
        <begin position="669"/>
        <end position="678"/>
    </location>
</feature>
<feature type="repeat" description="WD" evidence="5">
    <location>
        <begin position="338"/>
        <end position="370"/>
    </location>
</feature>
<dbReference type="SUPFAM" id="SSF47473">
    <property type="entry name" value="EF-hand"/>
    <property type="match status" value="1"/>
</dbReference>
<organism evidence="8 9">
    <name type="scientific">Tegillarca granosa</name>
    <name type="common">Malaysian cockle</name>
    <name type="synonym">Anadara granosa</name>
    <dbReference type="NCBI Taxonomy" id="220873"/>
    <lineage>
        <taxon>Eukaryota</taxon>
        <taxon>Metazoa</taxon>
        <taxon>Spiralia</taxon>
        <taxon>Lophotrochozoa</taxon>
        <taxon>Mollusca</taxon>
        <taxon>Bivalvia</taxon>
        <taxon>Autobranchia</taxon>
        <taxon>Pteriomorphia</taxon>
        <taxon>Arcoida</taxon>
        <taxon>Arcoidea</taxon>
        <taxon>Arcidae</taxon>
        <taxon>Tegillarca</taxon>
    </lineage>
</organism>
<feature type="region of interest" description="Disordered" evidence="6">
    <location>
        <begin position="1211"/>
        <end position="1232"/>
    </location>
</feature>
<feature type="repeat" description="WD" evidence="5">
    <location>
        <begin position="606"/>
        <end position="646"/>
    </location>
</feature>
<evidence type="ECO:0000256" key="5">
    <source>
        <dbReference type="PROSITE-ProRule" id="PRU00221"/>
    </source>
</evidence>
<feature type="region of interest" description="Disordered" evidence="6">
    <location>
        <begin position="660"/>
        <end position="686"/>
    </location>
</feature>
<dbReference type="PANTHER" id="PTHR44324:SF6">
    <property type="entry name" value="EF-HAND CALCIUM BINDING DOMAIN 8"/>
    <property type="match status" value="1"/>
</dbReference>
<name>A0ABQ9FQW8_TEGGR</name>
<dbReference type="InterPro" id="IPR018247">
    <property type="entry name" value="EF_Hand_1_Ca_BS"/>
</dbReference>
<dbReference type="SUPFAM" id="SSF50998">
    <property type="entry name" value="Quinoprotein alcohol dehydrogenase-like"/>
    <property type="match status" value="1"/>
</dbReference>
<dbReference type="SUPFAM" id="SSF50978">
    <property type="entry name" value="WD40 repeat-like"/>
    <property type="match status" value="2"/>
</dbReference>